<dbReference type="EMBL" id="JAVRFD010000026">
    <property type="protein sequence ID" value="MDT0548423.1"/>
    <property type="molecule type" value="Genomic_DNA"/>
</dbReference>
<keyword evidence="3 6" id="KW-0378">Hydrolase</keyword>
<feature type="transmembrane region" description="Helical" evidence="7">
    <location>
        <begin position="6"/>
        <end position="23"/>
    </location>
</feature>
<evidence type="ECO:0000313" key="9">
    <source>
        <dbReference type="EMBL" id="MDT0548423.1"/>
    </source>
</evidence>
<keyword evidence="4 6" id="KW-0862">Zinc</keyword>
<dbReference type="PANTHER" id="PTHR34978">
    <property type="entry name" value="POSSIBLE SENSOR-TRANSDUCER PROTEIN BLAR"/>
    <property type="match status" value="1"/>
</dbReference>
<evidence type="ECO:0000256" key="4">
    <source>
        <dbReference type="ARBA" id="ARBA00022833"/>
    </source>
</evidence>
<dbReference type="Gene3D" id="3.30.2010.10">
    <property type="entry name" value="Metalloproteases ('zincins'), catalytic domain"/>
    <property type="match status" value="1"/>
</dbReference>
<comment type="similarity">
    <text evidence="6">Belongs to the peptidase M48 family.</text>
</comment>
<feature type="domain" description="Peptidase M48" evidence="8">
    <location>
        <begin position="116"/>
        <end position="196"/>
    </location>
</feature>
<keyword evidence="2" id="KW-0479">Metal-binding</keyword>
<name>A0ABU2XR56_9ACTN</name>
<dbReference type="Pfam" id="PF01435">
    <property type="entry name" value="Peptidase_M48"/>
    <property type="match status" value="1"/>
</dbReference>
<evidence type="ECO:0000256" key="3">
    <source>
        <dbReference type="ARBA" id="ARBA00022801"/>
    </source>
</evidence>
<reference evidence="9" key="1">
    <citation type="submission" date="2024-05" db="EMBL/GenBank/DDBJ databases">
        <title>30 novel species of actinomycetes from the DSMZ collection.</title>
        <authorList>
            <person name="Nouioui I."/>
        </authorList>
    </citation>
    <scope>NUCLEOTIDE SEQUENCE</scope>
    <source>
        <strain evidence="9">DSM 41529</strain>
    </source>
</reference>
<keyword evidence="1 6" id="KW-0645">Protease</keyword>
<proteinExistence type="inferred from homology"/>
<keyword evidence="10" id="KW-1185">Reference proteome</keyword>
<evidence type="ECO:0000256" key="7">
    <source>
        <dbReference type="SAM" id="Phobius"/>
    </source>
</evidence>
<keyword evidence="5 6" id="KW-0482">Metalloprotease</keyword>
<dbReference type="CDD" id="cd07326">
    <property type="entry name" value="M56_BlaR1_MecR1_like"/>
    <property type="match status" value="1"/>
</dbReference>
<evidence type="ECO:0000313" key="10">
    <source>
        <dbReference type="Proteomes" id="UP001180754"/>
    </source>
</evidence>
<organism evidence="9 10">
    <name type="scientific">Streptomyces lonegramiae</name>
    <dbReference type="NCBI Taxonomy" id="3075524"/>
    <lineage>
        <taxon>Bacteria</taxon>
        <taxon>Bacillati</taxon>
        <taxon>Actinomycetota</taxon>
        <taxon>Actinomycetes</taxon>
        <taxon>Kitasatosporales</taxon>
        <taxon>Streptomycetaceae</taxon>
        <taxon>Streptomyces</taxon>
    </lineage>
</organism>
<protein>
    <submittedName>
        <fullName evidence="9">M56 family metallopeptidase</fullName>
    </submittedName>
</protein>
<sequence length="304" mass="31995">MTAVPALIGYAAAVGLLAPRLMLRGWAHRSPALAVFAWHALAVSFTTAVALAAYHLAVPAPHRHTGAAGFLHACGPADTPESGVSTPGIADALAIAVPAAVPLVLLGSFALEVAHARWRRSRHLRVLDVVGRHSAALRATVLDHDLPTAYSLPGLRSRVVVSRGALSLLTADQLDAVLEHERGHIAGRHHLALAAAEAFARTFRRLPLARHAREQTAILLEMIADDRALRRQPRAVLAAAMCDMAAAKTPRGAFAMGGADVLIRLRRVLAPRRRPHPALSAAMAVGVTAVPVLPFLVGCPPVLG</sequence>
<comment type="caution">
    <text evidence="9">The sequence shown here is derived from an EMBL/GenBank/DDBJ whole genome shotgun (WGS) entry which is preliminary data.</text>
</comment>
<dbReference type="PANTHER" id="PTHR34978:SF3">
    <property type="entry name" value="SLR0241 PROTEIN"/>
    <property type="match status" value="1"/>
</dbReference>
<keyword evidence="7" id="KW-0812">Transmembrane</keyword>
<keyword evidence="7" id="KW-0472">Membrane</keyword>
<evidence type="ECO:0000256" key="6">
    <source>
        <dbReference type="RuleBase" id="RU003983"/>
    </source>
</evidence>
<dbReference type="InterPro" id="IPR052173">
    <property type="entry name" value="Beta-lactam_resp_regulator"/>
</dbReference>
<evidence type="ECO:0000256" key="1">
    <source>
        <dbReference type="ARBA" id="ARBA00022670"/>
    </source>
</evidence>
<evidence type="ECO:0000256" key="2">
    <source>
        <dbReference type="ARBA" id="ARBA00022723"/>
    </source>
</evidence>
<feature type="transmembrane region" description="Helical" evidence="7">
    <location>
        <begin position="92"/>
        <end position="114"/>
    </location>
</feature>
<accession>A0ABU2XR56</accession>
<comment type="cofactor">
    <cofactor evidence="6">
        <name>Zn(2+)</name>
        <dbReference type="ChEBI" id="CHEBI:29105"/>
    </cofactor>
    <text evidence="6">Binds 1 zinc ion per subunit.</text>
</comment>
<gene>
    <name evidence="9" type="ORF">RND15_37880</name>
</gene>
<dbReference type="InterPro" id="IPR001915">
    <property type="entry name" value="Peptidase_M48"/>
</dbReference>
<feature type="transmembrane region" description="Helical" evidence="7">
    <location>
        <begin position="35"/>
        <end position="57"/>
    </location>
</feature>
<evidence type="ECO:0000256" key="5">
    <source>
        <dbReference type="ARBA" id="ARBA00023049"/>
    </source>
</evidence>
<dbReference type="Proteomes" id="UP001180754">
    <property type="component" value="Unassembled WGS sequence"/>
</dbReference>
<feature type="transmembrane region" description="Helical" evidence="7">
    <location>
        <begin position="276"/>
        <end position="297"/>
    </location>
</feature>
<dbReference type="RefSeq" id="WP_311728994.1">
    <property type="nucleotide sequence ID" value="NZ_JAVRFD010000026.1"/>
</dbReference>
<keyword evidence="7" id="KW-1133">Transmembrane helix</keyword>
<evidence type="ECO:0000259" key="8">
    <source>
        <dbReference type="Pfam" id="PF01435"/>
    </source>
</evidence>